<feature type="transmembrane region" description="Helical" evidence="1">
    <location>
        <begin position="41"/>
        <end position="62"/>
    </location>
</feature>
<comment type="caution">
    <text evidence="2">The sequence shown here is derived from an EMBL/GenBank/DDBJ whole genome shotgun (WGS) entry which is preliminary data.</text>
</comment>
<organism evidence="2">
    <name type="scientific">Salmonella newport</name>
    <dbReference type="NCBI Taxonomy" id="108619"/>
    <lineage>
        <taxon>Bacteria</taxon>
        <taxon>Pseudomonadati</taxon>
        <taxon>Pseudomonadota</taxon>
        <taxon>Gammaproteobacteria</taxon>
        <taxon>Enterobacterales</taxon>
        <taxon>Enterobacteriaceae</taxon>
        <taxon>Salmonella</taxon>
    </lineage>
</organism>
<dbReference type="PROSITE" id="PS51257">
    <property type="entry name" value="PROKAR_LIPOPROTEIN"/>
    <property type="match status" value="1"/>
</dbReference>
<sequence>MKKSYIYRELLILLLVLISAGCFFYSAVYLLIAILDINNSFASAGTVGIIFLIASLLSFLGIKKIRKSEARRNMALLAALKNKLFQPEEHLELYRWKRGKYIGFDDINKTILALDLYEKNPLIKAIDFNTWSGYECRGNIVTFKFRDINFPTFVIGFRSEGESMAFCHKLDVLLTPEYKPASNVGHEFSEYIKAKNLTLQIA</sequence>
<keyword evidence="1" id="KW-0812">Transmembrane</keyword>
<feature type="transmembrane region" description="Helical" evidence="1">
    <location>
        <begin position="12"/>
        <end position="35"/>
    </location>
</feature>
<evidence type="ECO:0000256" key="1">
    <source>
        <dbReference type="SAM" id="Phobius"/>
    </source>
</evidence>
<gene>
    <name evidence="2" type="ORF">E2D65_15180</name>
</gene>
<dbReference type="Proteomes" id="UP000839738">
    <property type="component" value="Unassembled WGS sequence"/>
</dbReference>
<dbReference type="AlphaFoldDB" id="A0A5Y2FL64"/>
<protein>
    <submittedName>
        <fullName evidence="2">Uncharacterized protein</fullName>
    </submittedName>
</protein>
<keyword evidence="1" id="KW-1133">Transmembrane helix</keyword>
<reference evidence="2" key="1">
    <citation type="submission" date="2019-03" db="EMBL/GenBank/DDBJ databases">
        <authorList>
            <person name="Ashton P.M."/>
            <person name="Dallman T."/>
            <person name="Nair S."/>
            <person name="De Pinna E."/>
            <person name="Peters T."/>
            <person name="Grant K."/>
        </authorList>
    </citation>
    <scope>NUCLEOTIDE SEQUENCE [LARGE SCALE GENOMIC DNA]</scope>
    <source>
        <strain evidence="2">161826</strain>
    </source>
</reference>
<keyword evidence="1" id="KW-0472">Membrane</keyword>
<accession>A0A5Y2FL64</accession>
<proteinExistence type="predicted"/>
<name>A0A5Y2FL64_SALNE</name>
<evidence type="ECO:0000313" key="2">
    <source>
        <dbReference type="EMBL" id="ECD6073875.1"/>
    </source>
</evidence>
<dbReference type="EMBL" id="AAIFEU010000014">
    <property type="protein sequence ID" value="ECD6073875.1"/>
    <property type="molecule type" value="Genomic_DNA"/>
</dbReference>